<dbReference type="EMBL" id="AMGY01000001">
    <property type="protein sequence ID" value="EXJ93081.1"/>
    <property type="molecule type" value="Genomic_DNA"/>
</dbReference>
<comment type="caution">
    <text evidence="2">The sequence shown here is derived from an EMBL/GenBank/DDBJ whole genome shotgun (WGS) entry which is preliminary data.</text>
</comment>
<evidence type="ECO:0000313" key="2">
    <source>
        <dbReference type="EMBL" id="EXJ93081.1"/>
    </source>
</evidence>
<dbReference type="OrthoDB" id="72269at2759"/>
<dbReference type="STRING" id="1182542.W9YUZ1"/>
<feature type="transmembrane region" description="Helical" evidence="1">
    <location>
        <begin position="84"/>
        <end position="102"/>
    </location>
</feature>
<keyword evidence="1" id="KW-1133">Transmembrane helix</keyword>
<reference evidence="2 3" key="1">
    <citation type="submission" date="2013-03" db="EMBL/GenBank/DDBJ databases">
        <title>The Genome Sequence of Capronia epimyces CBS 606.96.</title>
        <authorList>
            <consortium name="The Broad Institute Genomics Platform"/>
            <person name="Cuomo C."/>
            <person name="de Hoog S."/>
            <person name="Gorbushina A."/>
            <person name="Walker B."/>
            <person name="Young S.K."/>
            <person name="Zeng Q."/>
            <person name="Gargeya S."/>
            <person name="Fitzgerald M."/>
            <person name="Haas B."/>
            <person name="Abouelleil A."/>
            <person name="Allen A.W."/>
            <person name="Alvarado L."/>
            <person name="Arachchi H.M."/>
            <person name="Berlin A.M."/>
            <person name="Chapman S.B."/>
            <person name="Gainer-Dewar J."/>
            <person name="Goldberg J."/>
            <person name="Griggs A."/>
            <person name="Gujja S."/>
            <person name="Hansen M."/>
            <person name="Howarth C."/>
            <person name="Imamovic A."/>
            <person name="Ireland A."/>
            <person name="Larimer J."/>
            <person name="McCowan C."/>
            <person name="Murphy C."/>
            <person name="Pearson M."/>
            <person name="Poon T.W."/>
            <person name="Priest M."/>
            <person name="Roberts A."/>
            <person name="Saif S."/>
            <person name="Shea T."/>
            <person name="Sisk P."/>
            <person name="Sykes S."/>
            <person name="Wortman J."/>
            <person name="Nusbaum C."/>
            <person name="Birren B."/>
        </authorList>
    </citation>
    <scope>NUCLEOTIDE SEQUENCE [LARGE SCALE GENOMIC DNA]</scope>
    <source>
        <strain evidence="2 3">CBS 606.96</strain>
    </source>
</reference>
<feature type="transmembrane region" description="Helical" evidence="1">
    <location>
        <begin position="309"/>
        <end position="330"/>
    </location>
</feature>
<dbReference type="HOGENOM" id="CLU_038717_0_0_1"/>
<organism evidence="2 3">
    <name type="scientific">Capronia epimyces CBS 606.96</name>
    <dbReference type="NCBI Taxonomy" id="1182542"/>
    <lineage>
        <taxon>Eukaryota</taxon>
        <taxon>Fungi</taxon>
        <taxon>Dikarya</taxon>
        <taxon>Ascomycota</taxon>
        <taxon>Pezizomycotina</taxon>
        <taxon>Eurotiomycetes</taxon>
        <taxon>Chaetothyriomycetidae</taxon>
        <taxon>Chaetothyriales</taxon>
        <taxon>Herpotrichiellaceae</taxon>
        <taxon>Capronia</taxon>
    </lineage>
</organism>
<dbReference type="RefSeq" id="XP_007729971.1">
    <property type="nucleotide sequence ID" value="XM_007731781.1"/>
</dbReference>
<protein>
    <submittedName>
        <fullName evidence="2">Uncharacterized protein</fullName>
    </submittedName>
</protein>
<feature type="transmembrane region" description="Helical" evidence="1">
    <location>
        <begin position="342"/>
        <end position="370"/>
    </location>
</feature>
<name>W9YUZ1_9EURO</name>
<evidence type="ECO:0000313" key="3">
    <source>
        <dbReference type="Proteomes" id="UP000019478"/>
    </source>
</evidence>
<feature type="transmembrane region" description="Helical" evidence="1">
    <location>
        <begin position="166"/>
        <end position="189"/>
    </location>
</feature>
<evidence type="ECO:0000256" key="1">
    <source>
        <dbReference type="SAM" id="Phobius"/>
    </source>
</evidence>
<feature type="transmembrane region" description="Helical" evidence="1">
    <location>
        <begin position="122"/>
        <end position="146"/>
    </location>
</feature>
<feature type="transmembrane region" description="Helical" evidence="1">
    <location>
        <begin position="248"/>
        <end position="273"/>
    </location>
</feature>
<keyword evidence="3" id="KW-1185">Reference proteome</keyword>
<dbReference type="eggNOG" id="ENOG502SHVK">
    <property type="taxonomic scope" value="Eukaryota"/>
</dbReference>
<keyword evidence="1" id="KW-0472">Membrane</keyword>
<sequence length="393" mass="42367">MALTGPTLLLIFLSICGFWTLWVFPYRNGLLAILGRQSEPGAVIPGPTPAPMKQTYTGIGVVDKELTSLVSFFYTAIDGNRADVSLSFLYLGGQVLAAWALITTEGLRAGNQTKFILTATTLFGLAVAIIGYACVAPLWFALHLLVSPAAVDPQEYRLLVDTPVKLALAPVSILLGFGLPSLLMCLPAPSLISFETKQTWTGIQQGWSIWIGITHLVLTSFATSLDSRATALTESDKKAKTVKYLRQAYAFAIVSSAGSHLAAFSLSLLAYAFPVLFSSTYLPQLQPDRIFVPVLPFGPHEVKVLADGALWFLQWDILVGVSATLIWGLTLRVAAKQERATLVQILVGAIKIAIASLVLGPCGTAAVALWGRDELVFRRSNAAEDRTTTKKDQ</sequence>
<keyword evidence="1" id="KW-0812">Transmembrane</keyword>
<gene>
    <name evidence="2" type="ORF">A1O3_01637</name>
</gene>
<feature type="transmembrane region" description="Helical" evidence="1">
    <location>
        <begin position="6"/>
        <end position="26"/>
    </location>
</feature>
<feature type="transmembrane region" description="Helical" evidence="1">
    <location>
        <begin position="209"/>
        <end position="227"/>
    </location>
</feature>
<dbReference type="GeneID" id="19165771"/>
<dbReference type="AlphaFoldDB" id="W9YUZ1"/>
<dbReference type="Proteomes" id="UP000019478">
    <property type="component" value="Unassembled WGS sequence"/>
</dbReference>
<accession>W9YUZ1</accession>
<proteinExistence type="predicted"/>